<accession>A0A5B9DP46</accession>
<comment type="subcellular location">
    <subcellularLocation>
        <location evidence="1 5">Cell membrane</location>
        <topology evidence="1 5">Multi-pass membrane protein</topology>
    </subcellularLocation>
</comment>
<keyword evidence="4 5" id="KW-0472">Membrane</keyword>
<dbReference type="PANTHER" id="PTHR43879:SF1">
    <property type="entry name" value="GLUCOSE IMPORT SYSTEM PERMEASE PROTEIN GLCU"/>
    <property type="match status" value="1"/>
</dbReference>
<dbReference type="InterPro" id="IPR000515">
    <property type="entry name" value="MetI-like"/>
</dbReference>
<dbReference type="CDD" id="cd06261">
    <property type="entry name" value="TM_PBP2"/>
    <property type="match status" value="1"/>
</dbReference>
<gene>
    <name evidence="7" type="ORF">FNA67_11800</name>
</gene>
<dbReference type="OrthoDB" id="9815445at2"/>
<dbReference type="Proteomes" id="UP000321062">
    <property type="component" value="Chromosome"/>
</dbReference>
<evidence type="ECO:0000313" key="7">
    <source>
        <dbReference type="EMBL" id="QEE20816.1"/>
    </source>
</evidence>
<proteinExistence type="inferred from homology"/>
<evidence type="ECO:0000256" key="3">
    <source>
        <dbReference type="ARBA" id="ARBA00022989"/>
    </source>
</evidence>
<reference evidence="7 8" key="1">
    <citation type="journal article" date="2015" name="Int. J. Syst. Evol. Microbiol.">
        <title>Youhaiella tibetensis gen. nov., sp. nov., isolated from subsurface sediment.</title>
        <authorList>
            <person name="Wang Y.X."/>
            <person name="Huang F.Q."/>
            <person name="Nogi Y."/>
            <person name="Pang S.J."/>
            <person name="Wang P.K."/>
            <person name="Lv J."/>
        </authorList>
    </citation>
    <scope>NUCLEOTIDE SEQUENCE [LARGE SCALE GENOMIC DNA]</scope>
    <source>
        <strain evidence="8">fig4</strain>
    </source>
</reference>
<evidence type="ECO:0000256" key="4">
    <source>
        <dbReference type="ARBA" id="ARBA00023136"/>
    </source>
</evidence>
<dbReference type="Gene3D" id="1.10.3720.10">
    <property type="entry name" value="MetI-like"/>
    <property type="match status" value="1"/>
</dbReference>
<protein>
    <submittedName>
        <fullName evidence="7">Carbohydrate ABC transporter permease</fullName>
    </submittedName>
</protein>
<feature type="domain" description="ABC transmembrane type-1" evidence="6">
    <location>
        <begin position="93"/>
        <end position="285"/>
    </location>
</feature>
<dbReference type="EMBL" id="CP041690">
    <property type="protein sequence ID" value="QEE20816.1"/>
    <property type="molecule type" value="Genomic_DNA"/>
</dbReference>
<feature type="transmembrane region" description="Helical" evidence="5">
    <location>
        <begin position="155"/>
        <end position="180"/>
    </location>
</feature>
<evidence type="ECO:0000313" key="8">
    <source>
        <dbReference type="Proteomes" id="UP000321062"/>
    </source>
</evidence>
<name>A0A5B9DP46_9HYPH</name>
<organism evidence="7 8">
    <name type="scientific">Paradevosia tibetensis</name>
    <dbReference type="NCBI Taxonomy" id="1447062"/>
    <lineage>
        <taxon>Bacteria</taxon>
        <taxon>Pseudomonadati</taxon>
        <taxon>Pseudomonadota</taxon>
        <taxon>Alphaproteobacteria</taxon>
        <taxon>Hyphomicrobiales</taxon>
        <taxon>Devosiaceae</taxon>
        <taxon>Paradevosia</taxon>
    </lineage>
</organism>
<dbReference type="GO" id="GO:0055085">
    <property type="term" value="P:transmembrane transport"/>
    <property type="evidence" value="ECO:0007669"/>
    <property type="project" value="InterPro"/>
</dbReference>
<keyword evidence="5" id="KW-0813">Transport</keyword>
<evidence type="ECO:0000256" key="1">
    <source>
        <dbReference type="ARBA" id="ARBA00004651"/>
    </source>
</evidence>
<evidence type="ECO:0000259" key="6">
    <source>
        <dbReference type="PROSITE" id="PS50928"/>
    </source>
</evidence>
<feature type="transmembrane region" description="Helical" evidence="5">
    <location>
        <begin position="25"/>
        <end position="47"/>
    </location>
</feature>
<dbReference type="InterPro" id="IPR035906">
    <property type="entry name" value="MetI-like_sf"/>
</dbReference>
<evidence type="ECO:0000256" key="2">
    <source>
        <dbReference type="ARBA" id="ARBA00022692"/>
    </source>
</evidence>
<keyword evidence="3 5" id="KW-1133">Transmembrane helix</keyword>
<dbReference type="KEGG" id="yti:FNA67_11800"/>
<dbReference type="RefSeq" id="WP_049705293.1">
    <property type="nucleotide sequence ID" value="NZ_BMFM01000001.1"/>
</dbReference>
<dbReference type="PANTHER" id="PTHR43879">
    <property type="entry name" value="ABC TRANSPORTER PERMEASE PROTEIN"/>
    <property type="match status" value="1"/>
</dbReference>
<feature type="transmembrane region" description="Helical" evidence="5">
    <location>
        <begin position="99"/>
        <end position="121"/>
    </location>
</feature>
<dbReference type="SUPFAM" id="SSF161098">
    <property type="entry name" value="MetI-like"/>
    <property type="match status" value="1"/>
</dbReference>
<feature type="transmembrane region" description="Helical" evidence="5">
    <location>
        <begin position="128"/>
        <end position="149"/>
    </location>
</feature>
<dbReference type="Pfam" id="PF00528">
    <property type="entry name" value="BPD_transp_1"/>
    <property type="match status" value="1"/>
</dbReference>
<sequence>MSSLAMQAGIEPSGPRPKQVTAARVGIYAFLLIAALFFLVPLIVMIMTSMKSMNEIRGGNIFALPTQPTFDYWVKAWSSACTGVACTGLAPGFFNSVKITVLSVPISIVIAMINGYALSFWRFRGAEFMFAILVFGAFVPFQVLVYPIIFGLSRVGLFGTLPGIVIVHTIFGMPILTLLFRNFFASLPVELFKAARVDGAGFWRIFFSVMLPMSVPIAIVAVILQVTGIWNDFIFGLVFAGRENMPMTVQLNNIVRTSTGTVEYSTNMAATVLTGAVPLIVYFVSGKWFVRGIAAGAVKG</sequence>
<dbReference type="AlphaFoldDB" id="A0A5B9DP46"/>
<feature type="transmembrane region" description="Helical" evidence="5">
    <location>
        <begin position="268"/>
        <end position="290"/>
    </location>
</feature>
<keyword evidence="8" id="KW-1185">Reference proteome</keyword>
<feature type="transmembrane region" description="Helical" evidence="5">
    <location>
        <begin position="201"/>
        <end position="224"/>
    </location>
</feature>
<comment type="similarity">
    <text evidence="5">Belongs to the binding-protein-dependent transport system permease family.</text>
</comment>
<dbReference type="PROSITE" id="PS50928">
    <property type="entry name" value="ABC_TM1"/>
    <property type="match status" value="1"/>
</dbReference>
<dbReference type="GO" id="GO:0005886">
    <property type="term" value="C:plasma membrane"/>
    <property type="evidence" value="ECO:0007669"/>
    <property type="project" value="UniProtKB-SubCell"/>
</dbReference>
<keyword evidence="2 5" id="KW-0812">Transmembrane</keyword>
<evidence type="ECO:0000256" key="5">
    <source>
        <dbReference type="RuleBase" id="RU363032"/>
    </source>
</evidence>